<dbReference type="PROSITE" id="PS50887">
    <property type="entry name" value="GGDEF"/>
    <property type="match status" value="1"/>
</dbReference>
<keyword evidence="1" id="KW-0129">CBS domain</keyword>
<proteinExistence type="predicted"/>
<dbReference type="GO" id="GO:0071111">
    <property type="term" value="F:cyclic-guanylate-specific phosphodiesterase activity"/>
    <property type="evidence" value="ECO:0007669"/>
    <property type="project" value="InterPro"/>
</dbReference>
<dbReference type="PANTHER" id="PTHR33121">
    <property type="entry name" value="CYCLIC DI-GMP PHOSPHODIESTERASE PDEF"/>
    <property type="match status" value="1"/>
</dbReference>
<accession>A0A250KSS0</accession>
<feature type="domain" description="GGDEF" evidence="3">
    <location>
        <begin position="427"/>
        <end position="579"/>
    </location>
</feature>
<dbReference type="InterPro" id="IPR046342">
    <property type="entry name" value="CBS_dom_sf"/>
</dbReference>
<dbReference type="PROSITE" id="PS50883">
    <property type="entry name" value="EAL"/>
    <property type="match status" value="1"/>
</dbReference>
<dbReference type="SMART" id="SM00052">
    <property type="entry name" value="EAL"/>
    <property type="match status" value="1"/>
</dbReference>
<evidence type="ECO:0000259" key="4">
    <source>
        <dbReference type="PROSITE" id="PS51371"/>
    </source>
</evidence>
<dbReference type="Proteomes" id="UP000266313">
    <property type="component" value="Chromosome"/>
</dbReference>
<dbReference type="InterPro" id="IPR043128">
    <property type="entry name" value="Rev_trsase/Diguanyl_cyclase"/>
</dbReference>
<dbReference type="Pfam" id="PF00990">
    <property type="entry name" value="GGDEF"/>
    <property type="match status" value="1"/>
</dbReference>
<dbReference type="SUPFAM" id="SSF141868">
    <property type="entry name" value="EAL domain-like"/>
    <property type="match status" value="1"/>
</dbReference>
<dbReference type="PANTHER" id="PTHR33121:SF76">
    <property type="entry name" value="SIGNALING PROTEIN"/>
    <property type="match status" value="1"/>
</dbReference>
<dbReference type="SMART" id="SM00267">
    <property type="entry name" value="GGDEF"/>
    <property type="match status" value="1"/>
</dbReference>
<dbReference type="AlphaFoldDB" id="A0A250KSS0"/>
<evidence type="ECO:0000259" key="3">
    <source>
        <dbReference type="PROSITE" id="PS50887"/>
    </source>
</evidence>
<dbReference type="CDD" id="cd01949">
    <property type="entry name" value="GGDEF"/>
    <property type="match status" value="1"/>
</dbReference>
<dbReference type="SUPFAM" id="SSF54631">
    <property type="entry name" value="CBS-domain pair"/>
    <property type="match status" value="1"/>
</dbReference>
<dbReference type="InterPro" id="IPR000160">
    <property type="entry name" value="GGDEF_dom"/>
</dbReference>
<dbReference type="KEGG" id="mmai:sS8_2638"/>
<dbReference type="EMBL" id="AP017928">
    <property type="protein sequence ID" value="BBA34586.1"/>
    <property type="molecule type" value="Genomic_DNA"/>
</dbReference>
<sequence length="603" mass="68409">MQKQEVHVKSLLDRILSLEQLTVLFQPIVALDKQAIFGYEGLIRGPSESLLHRPNVLFAAAAKYGRLAELDFLCRKLIVRQFAKLGLAGHLFININPITLTDDEFIHGRTLMYLQNHKLDPDRVVVEITETQPIQDWTVFQHALQHYRAMGFKVALDDLGAGHSSLKLWSELNPDFVKIDRHFIDCVDEDQTKRQFIKSIIEIAKSLGCQTITEGIEHKHEYAALRKLGIDMAQGFYFAPPKKTPDIALNPQLFSDRQKRNVYSEKLTIAHLLKEVPTISPQATMEEVGDLFRISETLQSVAIVDNDEPIGLVLRDELMNLLASRYGRDLHGRKPIREFVFKPTFKFDLHTSLEDVSRCLTSAVNHQTGEFIITDNGRLIGKGTLLDLLSTITDLQITKARYANPLTLLPGNVLIQQKVDEFLRNREDFVVAYCDIDNFKAYNDVYGYMRGDDLIQLVGRLLTEVSNPDLDFMGHIGGDDFIVLFRSTDWQERCRQLLQTFETLVPEHYTAKDRQIGGIEACDRYGEKRYFPFVSLSIGLVPVAAAHAGLTKEVIAELASMAKKKAKEFCGNAMHVEYAEGEEVVGLASTWEEVSTQGRLFMH</sequence>
<evidence type="ECO:0000313" key="5">
    <source>
        <dbReference type="EMBL" id="BBA34586.1"/>
    </source>
</evidence>
<dbReference type="Gene3D" id="3.10.580.10">
    <property type="entry name" value="CBS-domain"/>
    <property type="match status" value="1"/>
</dbReference>
<dbReference type="SUPFAM" id="SSF55073">
    <property type="entry name" value="Nucleotide cyclase"/>
    <property type="match status" value="1"/>
</dbReference>
<dbReference type="PROSITE" id="PS51371">
    <property type="entry name" value="CBS"/>
    <property type="match status" value="1"/>
</dbReference>
<feature type="domain" description="EAL" evidence="2">
    <location>
        <begin position="5"/>
        <end position="255"/>
    </location>
</feature>
<dbReference type="Pfam" id="PF00571">
    <property type="entry name" value="CBS"/>
    <property type="match status" value="1"/>
</dbReference>
<dbReference type="OrthoDB" id="1673646at2"/>
<dbReference type="NCBIfam" id="TIGR00254">
    <property type="entry name" value="GGDEF"/>
    <property type="match status" value="1"/>
</dbReference>
<dbReference type="Gene3D" id="3.20.20.450">
    <property type="entry name" value="EAL domain"/>
    <property type="match status" value="1"/>
</dbReference>
<name>A0A250KSS0_9GAMM</name>
<dbReference type="InterPro" id="IPR000644">
    <property type="entry name" value="CBS_dom"/>
</dbReference>
<reference evidence="5 6" key="1">
    <citation type="submission" date="2016-12" db="EMBL/GenBank/DDBJ databases">
        <title>Genome sequencing of Methylocaldum marinum.</title>
        <authorList>
            <person name="Takeuchi M."/>
            <person name="Kamagata Y."/>
            <person name="Hiraoka S."/>
            <person name="Oshima K."/>
            <person name="Hattori M."/>
            <person name="Iwasaki W."/>
        </authorList>
    </citation>
    <scope>NUCLEOTIDE SEQUENCE [LARGE SCALE GENOMIC DNA]</scope>
    <source>
        <strain evidence="5 6">S8</strain>
    </source>
</reference>
<dbReference type="CDD" id="cd01948">
    <property type="entry name" value="EAL"/>
    <property type="match status" value="1"/>
</dbReference>
<dbReference type="InterPro" id="IPR035919">
    <property type="entry name" value="EAL_sf"/>
</dbReference>
<dbReference type="Pfam" id="PF00563">
    <property type="entry name" value="EAL"/>
    <property type="match status" value="1"/>
</dbReference>
<evidence type="ECO:0000256" key="1">
    <source>
        <dbReference type="PROSITE-ProRule" id="PRU00703"/>
    </source>
</evidence>
<gene>
    <name evidence="5" type="ORF">sS8_2638</name>
</gene>
<dbReference type="InterPro" id="IPR029787">
    <property type="entry name" value="Nucleotide_cyclase"/>
</dbReference>
<protein>
    <submittedName>
        <fullName evidence="5">Cyclic diguanylate phosphodiesterase domain protein</fullName>
    </submittedName>
</protein>
<dbReference type="InterPro" id="IPR050706">
    <property type="entry name" value="Cyclic-di-GMP_PDE-like"/>
</dbReference>
<organism evidence="5 6">
    <name type="scientific">Methylocaldum marinum</name>
    <dbReference type="NCBI Taxonomy" id="1432792"/>
    <lineage>
        <taxon>Bacteria</taxon>
        <taxon>Pseudomonadati</taxon>
        <taxon>Pseudomonadota</taxon>
        <taxon>Gammaproteobacteria</taxon>
        <taxon>Methylococcales</taxon>
        <taxon>Methylococcaceae</taxon>
        <taxon>Methylocaldum</taxon>
    </lineage>
</organism>
<evidence type="ECO:0000259" key="2">
    <source>
        <dbReference type="PROSITE" id="PS50883"/>
    </source>
</evidence>
<dbReference type="InterPro" id="IPR001633">
    <property type="entry name" value="EAL_dom"/>
</dbReference>
<dbReference type="Gene3D" id="3.30.70.270">
    <property type="match status" value="1"/>
</dbReference>
<dbReference type="RefSeq" id="WP_119629964.1">
    <property type="nucleotide sequence ID" value="NZ_AP017928.1"/>
</dbReference>
<evidence type="ECO:0000313" key="6">
    <source>
        <dbReference type="Proteomes" id="UP000266313"/>
    </source>
</evidence>
<feature type="domain" description="CBS" evidence="4">
    <location>
        <begin position="272"/>
        <end position="330"/>
    </location>
</feature>
<keyword evidence="6" id="KW-1185">Reference proteome</keyword>